<dbReference type="GO" id="GO:0016034">
    <property type="term" value="F:maleylacetoacetate isomerase activity"/>
    <property type="evidence" value="ECO:0007669"/>
    <property type="project" value="UniProtKB-EC"/>
</dbReference>
<keyword evidence="4" id="KW-0413">Isomerase</keyword>
<dbReference type="Gene3D" id="3.40.30.10">
    <property type="entry name" value="Glutaredoxin"/>
    <property type="match status" value="1"/>
</dbReference>
<dbReference type="Pfam" id="PF13409">
    <property type="entry name" value="GST_N_2"/>
    <property type="match status" value="1"/>
</dbReference>
<dbReference type="Proteomes" id="UP001181622">
    <property type="component" value="Unassembled WGS sequence"/>
</dbReference>
<dbReference type="SUPFAM" id="SSF47616">
    <property type="entry name" value="GST C-terminal domain-like"/>
    <property type="match status" value="1"/>
</dbReference>
<dbReference type="InterPro" id="IPR010987">
    <property type="entry name" value="Glutathione-S-Trfase_C-like"/>
</dbReference>
<dbReference type="CDD" id="cd03042">
    <property type="entry name" value="GST_N_Zeta"/>
    <property type="match status" value="1"/>
</dbReference>
<dbReference type="EMBL" id="JADBEO010000035">
    <property type="protein sequence ID" value="MDR4307887.1"/>
    <property type="molecule type" value="Genomic_DNA"/>
</dbReference>
<name>A0ABU1DID7_9HYPH</name>
<protein>
    <submittedName>
        <fullName evidence="4">Maleylacetoacetate isomerase</fullName>
        <ecNumber evidence="4">5.2.1.2</ecNumber>
    </submittedName>
</protein>
<feature type="domain" description="GST N-terminal" evidence="2">
    <location>
        <begin position="1"/>
        <end position="81"/>
    </location>
</feature>
<reference evidence="4" key="1">
    <citation type="submission" date="2020-10" db="EMBL/GenBank/DDBJ databases">
        <authorList>
            <person name="Abbas A."/>
            <person name="Razzaq R."/>
            <person name="Waqas M."/>
            <person name="Abbas N."/>
            <person name="Nielsen T.K."/>
            <person name="Hansen L.H."/>
            <person name="Hussain S."/>
            <person name="Shahid M."/>
        </authorList>
    </citation>
    <scope>NUCLEOTIDE SEQUENCE</scope>
    <source>
        <strain evidence="4">S14</strain>
    </source>
</reference>
<dbReference type="Gene3D" id="1.20.1050.10">
    <property type="match status" value="1"/>
</dbReference>
<accession>A0ABU1DID7</accession>
<feature type="domain" description="GST C-terminal" evidence="3">
    <location>
        <begin position="86"/>
        <end position="214"/>
    </location>
</feature>
<gene>
    <name evidence="4" type="primary">maiA</name>
    <name evidence="4" type="ORF">IHQ68_14785</name>
</gene>
<proteinExistence type="inferred from homology"/>
<comment type="similarity">
    <text evidence="1">Belongs to the GST superfamily. Zeta family.</text>
</comment>
<dbReference type="SFLD" id="SFLDG00358">
    <property type="entry name" value="Main_(cytGST)"/>
    <property type="match status" value="1"/>
</dbReference>
<dbReference type="PANTHER" id="PTHR42673:SF4">
    <property type="entry name" value="MALEYLACETOACETATE ISOMERASE"/>
    <property type="match status" value="1"/>
</dbReference>
<dbReference type="InterPro" id="IPR034333">
    <property type="entry name" value="GST_Zeta_N"/>
</dbReference>
<keyword evidence="5" id="KW-1185">Reference proteome</keyword>
<dbReference type="PROSITE" id="PS50404">
    <property type="entry name" value="GST_NTER"/>
    <property type="match status" value="1"/>
</dbReference>
<evidence type="ECO:0000259" key="2">
    <source>
        <dbReference type="PROSITE" id="PS50404"/>
    </source>
</evidence>
<evidence type="ECO:0000259" key="3">
    <source>
        <dbReference type="PROSITE" id="PS50405"/>
    </source>
</evidence>
<dbReference type="RefSeq" id="WP_309393238.1">
    <property type="nucleotide sequence ID" value="NZ_JADBEO010000035.1"/>
</dbReference>
<dbReference type="NCBIfam" id="TIGR01262">
    <property type="entry name" value="maiA"/>
    <property type="match status" value="1"/>
</dbReference>
<dbReference type="PROSITE" id="PS50405">
    <property type="entry name" value="GST_CTER"/>
    <property type="match status" value="1"/>
</dbReference>
<dbReference type="InterPro" id="IPR004045">
    <property type="entry name" value="Glutathione_S-Trfase_N"/>
</dbReference>
<dbReference type="InterPro" id="IPR005955">
    <property type="entry name" value="GST_Zeta"/>
</dbReference>
<evidence type="ECO:0000313" key="4">
    <source>
        <dbReference type="EMBL" id="MDR4307887.1"/>
    </source>
</evidence>
<dbReference type="EC" id="5.2.1.2" evidence="4"/>
<evidence type="ECO:0000313" key="5">
    <source>
        <dbReference type="Proteomes" id="UP001181622"/>
    </source>
</evidence>
<dbReference type="InterPro" id="IPR040079">
    <property type="entry name" value="Glutathione_S-Trfase"/>
</dbReference>
<dbReference type="PANTHER" id="PTHR42673">
    <property type="entry name" value="MALEYLACETOACETATE ISOMERASE"/>
    <property type="match status" value="1"/>
</dbReference>
<dbReference type="SFLD" id="SFLDS00019">
    <property type="entry name" value="Glutathione_Transferase_(cytos"/>
    <property type="match status" value="1"/>
</dbReference>
<organism evidence="4 5">
    <name type="scientific">Chelatococcus sambhunathii</name>
    <dbReference type="NCBI Taxonomy" id="363953"/>
    <lineage>
        <taxon>Bacteria</taxon>
        <taxon>Pseudomonadati</taxon>
        <taxon>Pseudomonadota</taxon>
        <taxon>Alphaproteobacteria</taxon>
        <taxon>Hyphomicrobiales</taxon>
        <taxon>Chelatococcaceae</taxon>
        <taxon>Chelatococcus</taxon>
    </lineage>
</organism>
<comment type="caution">
    <text evidence="4">The sequence shown here is derived from an EMBL/GenBank/DDBJ whole genome shotgun (WGS) entry which is preliminary data.</text>
</comment>
<sequence>MTMYGFWRSTAAFRVRIALNLKGLPYEERMVDIDAGEQFTPDFLAKNPQGAVPAVFVDDGPPLTQSFSVLEYLDETHPEPPLMPKDARERARVRAIALLFAADHHPLIVPRVRKYLGDKAGLDEAQRLDWVRHWLGEGLRIAEARLSGDPQTGRFCHGDTPTLADLCFISHFMAAKVFSVETSAFPTATRIAESCLAIEAFAAAQPLRQPGAPKPV</sequence>
<dbReference type="InterPro" id="IPR036282">
    <property type="entry name" value="Glutathione-S-Trfase_C_sf"/>
</dbReference>
<dbReference type="SUPFAM" id="SSF52833">
    <property type="entry name" value="Thioredoxin-like"/>
    <property type="match status" value="1"/>
</dbReference>
<dbReference type="InterPro" id="IPR036249">
    <property type="entry name" value="Thioredoxin-like_sf"/>
</dbReference>
<evidence type="ECO:0000256" key="1">
    <source>
        <dbReference type="ARBA" id="ARBA00010007"/>
    </source>
</evidence>